<dbReference type="Proteomes" id="UP001181622">
    <property type="component" value="Unassembled WGS sequence"/>
</dbReference>
<evidence type="ECO:0000313" key="2">
    <source>
        <dbReference type="EMBL" id="MDR4305306.1"/>
    </source>
</evidence>
<dbReference type="EMBL" id="JADBEO010000002">
    <property type="protein sequence ID" value="MDR4305306.1"/>
    <property type="molecule type" value="Genomic_DNA"/>
</dbReference>
<accession>A0ABU1DB21</accession>
<proteinExistence type="predicted"/>
<sequence length="181" mass="19091">MRTHSNSRTPMALKGMLVALATICVPAVAGAVVTDVQGGPIQSIKILRNPDAASTSSTTFQDVPGGTTNLKIKQDNTLVTVRFSAESQCSGGTPGNWCSVRIVAERNGVEEELRPNSGSDFAFDSVESGGDGFWTSASVDRSIVLAKGKYKIKVQWATTSGSTTFRLDDSSLTIETAISTE</sequence>
<reference evidence="2" key="1">
    <citation type="submission" date="2020-10" db="EMBL/GenBank/DDBJ databases">
        <authorList>
            <person name="Abbas A."/>
            <person name="Razzaq R."/>
            <person name="Waqas M."/>
            <person name="Abbas N."/>
            <person name="Nielsen T.K."/>
            <person name="Hansen L.H."/>
            <person name="Hussain S."/>
            <person name="Shahid M."/>
        </authorList>
    </citation>
    <scope>NUCLEOTIDE SEQUENCE</scope>
    <source>
        <strain evidence="2">S14</strain>
    </source>
</reference>
<keyword evidence="3" id="KW-1185">Reference proteome</keyword>
<dbReference type="RefSeq" id="WP_309388354.1">
    <property type="nucleotide sequence ID" value="NZ_JADBEO010000002.1"/>
</dbReference>
<name>A0ABU1DB21_9HYPH</name>
<comment type="caution">
    <text evidence="2">The sequence shown here is derived from an EMBL/GenBank/DDBJ whole genome shotgun (WGS) entry which is preliminary data.</text>
</comment>
<feature type="signal peptide" evidence="1">
    <location>
        <begin position="1"/>
        <end position="31"/>
    </location>
</feature>
<organism evidence="2 3">
    <name type="scientific">Chelatococcus sambhunathii</name>
    <dbReference type="NCBI Taxonomy" id="363953"/>
    <lineage>
        <taxon>Bacteria</taxon>
        <taxon>Pseudomonadati</taxon>
        <taxon>Pseudomonadota</taxon>
        <taxon>Alphaproteobacteria</taxon>
        <taxon>Hyphomicrobiales</taxon>
        <taxon>Chelatococcaceae</taxon>
        <taxon>Chelatococcus</taxon>
    </lineage>
</organism>
<keyword evidence="1" id="KW-0732">Signal</keyword>
<protein>
    <submittedName>
        <fullName evidence="2">Uncharacterized protein</fullName>
    </submittedName>
</protein>
<evidence type="ECO:0000313" key="3">
    <source>
        <dbReference type="Proteomes" id="UP001181622"/>
    </source>
</evidence>
<feature type="chain" id="PRO_5046628428" evidence="1">
    <location>
        <begin position="32"/>
        <end position="181"/>
    </location>
</feature>
<gene>
    <name evidence="2" type="ORF">IHQ68_01545</name>
</gene>
<evidence type="ECO:0000256" key="1">
    <source>
        <dbReference type="SAM" id="SignalP"/>
    </source>
</evidence>